<dbReference type="InterPro" id="IPR039425">
    <property type="entry name" value="RNA_pol_sigma-70-like"/>
</dbReference>
<dbReference type="InterPro" id="IPR013325">
    <property type="entry name" value="RNA_pol_sigma_r2"/>
</dbReference>
<keyword evidence="2" id="KW-0805">Transcription regulation</keyword>
<proteinExistence type="inferred from homology"/>
<keyword evidence="3" id="KW-0731">Sigma factor</keyword>
<evidence type="ECO:0000256" key="3">
    <source>
        <dbReference type="ARBA" id="ARBA00023082"/>
    </source>
</evidence>
<dbReference type="InterPro" id="IPR014284">
    <property type="entry name" value="RNA_pol_sigma-70_dom"/>
</dbReference>
<sequence length="189" mass="21296">MALTDLDRSLIQRCLAQEPGAWQDFVDRYAGLFLHVVQHTAHARSVPLSADDADDLCAEVFLTLLAKDFAVLRSFRGRSSLATYLTVIARRVVVKEMIRRRLSEAMGHVQAHHDSLEHAEAEPRIDQRELVQQMLDGLPELEAEIVRQFHLDGRSYADISRALHIPENSIGPTLSRAREKLRKAGLPVS</sequence>
<dbReference type="InterPro" id="IPR013324">
    <property type="entry name" value="RNA_pol_sigma_r3/r4-like"/>
</dbReference>
<evidence type="ECO:0000256" key="2">
    <source>
        <dbReference type="ARBA" id="ARBA00023015"/>
    </source>
</evidence>
<accession>A0A7C2NZ20</accession>
<dbReference type="GO" id="GO:0003677">
    <property type="term" value="F:DNA binding"/>
    <property type="evidence" value="ECO:0007669"/>
    <property type="project" value="InterPro"/>
</dbReference>
<dbReference type="Gene3D" id="1.10.1740.10">
    <property type="match status" value="1"/>
</dbReference>
<evidence type="ECO:0000313" key="6">
    <source>
        <dbReference type="EMBL" id="HEN17050.1"/>
    </source>
</evidence>
<dbReference type="InterPro" id="IPR013249">
    <property type="entry name" value="RNA_pol_sigma70_r4_t2"/>
</dbReference>
<dbReference type="Pfam" id="PF08281">
    <property type="entry name" value="Sigma70_r4_2"/>
    <property type="match status" value="1"/>
</dbReference>
<feature type="domain" description="RNA polymerase sigma factor 70 region 4 type 2" evidence="5">
    <location>
        <begin position="129"/>
        <end position="181"/>
    </location>
</feature>
<dbReference type="SUPFAM" id="SSF88946">
    <property type="entry name" value="Sigma2 domain of RNA polymerase sigma factors"/>
    <property type="match status" value="1"/>
</dbReference>
<dbReference type="PANTHER" id="PTHR43133:SF51">
    <property type="entry name" value="RNA POLYMERASE SIGMA FACTOR"/>
    <property type="match status" value="1"/>
</dbReference>
<evidence type="ECO:0000259" key="5">
    <source>
        <dbReference type="Pfam" id="PF08281"/>
    </source>
</evidence>
<organism evidence="6">
    <name type="scientific">Schlesneria paludicola</name>
    <dbReference type="NCBI Taxonomy" id="360056"/>
    <lineage>
        <taxon>Bacteria</taxon>
        <taxon>Pseudomonadati</taxon>
        <taxon>Planctomycetota</taxon>
        <taxon>Planctomycetia</taxon>
        <taxon>Planctomycetales</taxon>
        <taxon>Planctomycetaceae</taxon>
        <taxon>Schlesneria</taxon>
    </lineage>
</organism>
<evidence type="ECO:0000256" key="1">
    <source>
        <dbReference type="ARBA" id="ARBA00010641"/>
    </source>
</evidence>
<dbReference type="GO" id="GO:0006352">
    <property type="term" value="P:DNA-templated transcription initiation"/>
    <property type="evidence" value="ECO:0007669"/>
    <property type="project" value="InterPro"/>
</dbReference>
<protein>
    <submittedName>
        <fullName evidence="6">Sigma-70 family RNA polymerase sigma factor</fullName>
    </submittedName>
</protein>
<dbReference type="NCBIfam" id="TIGR02937">
    <property type="entry name" value="sigma70-ECF"/>
    <property type="match status" value="1"/>
</dbReference>
<dbReference type="GO" id="GO:0016987">
    <property type="term" value="F:sigma factor activity"/>
    <property type="evidence" value="ECO:0007669"/>
    <property type="project" value="UniProtKB-KW"/>
</dbReference>
<comment type="caution">
    <text evidence="6">The sequence shown here is derived from an EMBL/GenBank/DDBJ whole genome shotgun (WGS) entry which is preliminary data.</text>
</comment>
<dbReference type="InterPro" id="IPR036388">
    <property type="entry name" value="WH-like_DNA-bd_sf"/>
</dbReference>
<dbReference type="Gene3D" id="1.10.10.10">
    <property type="entry name" value="Winged helix-like DNA-binding domain superfamily/Winged helix DNA-binding domain"/>
    <property type="match status" value="1"/>
</dbReference>
<dbReference type="SUPFAM" id="SSF88659">
    <property type="entry name" value="Sigma3 and sigma4 domains of RNA polymerase sigma factors"/>
    <property type="match status" value="1"/>
</dbReference>
<reference evidence="6" key="1">
    <citation type="journal article" date="2020" name="mSystems">
        <title>Genome- and Community-Level Interaction Insights into Carbon Utilization and Element Cycling Functions of Hydrothermarchaeota in Hydrothermal Sediment.</title>
        <authorList>
            <person name="Zhou Z."/>
            <person name="Liu Y."/>
            <person name="Xu W."/>
            <person name="Pan J."/>
            <person name="Luo Z.H."/>
            <person name="Li M."/>
        </authorList>
    </citation>
    <scope>NUCLEOTIDE SEQUENCE [LARGE SCALE GENOMIC DNA]</scope>
    <source>
        <strain evidence="6">SpSt-339</strain>
    </source>
</reference>
<comment type="similarity">
    <text evidence="1">Belongs to the sigma-70 factor family. ECF subfamily.</text>
</comment>
<dbReference type="CDD" id="cd06171">
    <property type="entry name" value="Sigma70_r4"/>
    <property type="match status" value="1"/>
</dbReference>
<gene>
    <name evidence="6" type="ORF">ENQ76_16450</name>
</gene>
<dbReference type="EMBL" id="DSOK01000452">
    <property type="protein sequence ID" value="HEN17050.1"/>
    <property type="molecule type" value="Genomic_DNA"/>
</dbReference>
<keyword evidence="4" id="KW-0804">Transcription</keyword>
<evidence type="ECO:0000256" key="4">
    <source>
        <dbReference type="ARBA" id="ARBA00023163"/>
    </source>
</evidence>
<dbReference type="AlphaFoldDB" id="A0A7C2NZ20"/>
<dbReference type="PANTHER" id="PTHR43133">
    <property type="entry name" value="RNA POLYMERASE ECF-TYPE SIGMA FACTO"/>
    <property type="match status" value="1"/>
</dbReference>
<name>A0A7C2NZ20_9PLAN</name>